<sequence>MRISMVSEHASPLAALGGVDAGGQNVHVAALSSALARRGHSVSVYTRRDSTDLPERVKVSPGLEVVHVDAGPPEVVPKDELLPYMGALADGMAADWELAPPDVVHGHFWMSGLAALDAAGRKQFGQSIAVLQTFHALGTVKRRHQGSEDTSPKEREWLEPSVGRNADRVIATCSDEVFELKAMGVDGTRVSVAPCGVDLGLFGLDGPVEERGRKHRLVTIGRLVPRKGVDLVIRALRELAERGMNDVELVIVGGAGEAARLDEDPEARRLRALAQDLNVADRVVMLGQVPRERIPTLLRSADAVVCAPWYEPFGIVPLEAMACGVPVIAAAVGGLIDSVVDGQTGLHIPPRDSEALADAIGQVIADPDAARELGRSGHARVHARYSWDRIALDTEKVYQLTLNQASGTSEARRRRGAPAGRVLWTAGLQASGRSAQ</sequence>
<evidence type="ECO:0000259" key="5">
    <source>
        <dbReference type="Pfam" id="PF13439"/>
    </source>
</evidence>
<dbReference type="RefSeq" id="WP_167990990.1">
    <property type="nucleotide sequence ID" value="NZ_JAATJL010000001.1"/>
</dbReference>
<dbReference type="PANTHER" id="PTHR12526:SF635">
    <property type="entry name" value="GLYCOSYL TRANSFERASE GROUP 1"/>
    <property type="match status" value="1"/>
</dbReference>
<keyword evidence="1" id="KW-0328">Glycosyltransferase</keyword>
<dbReference type="GO" id="GO:0016757">
    <property type="term" value="F:glycosyltransferase activity"/>
    <property type="evidence" value="ECO:0007669"/>
    <property type="project" value="UniProtKB-KW"/>
</dbReference>
<dbReference type="EMBL" id="JAATJL010000001">
    <property type="protein sequence ID" value="NJC21349.1"/>
    <property type="molecule type" value="Genomic_DNA"/>
</dbReference>
<dbReference type="InterPro" id="IPR001296">
    <property type="entry name" value="Glyco_trans_1"/>
</dbReference>
<dbReference type="Pfam" id="PF13439">
    <property type="entry name" value="Glyco_transf_4"/>
    <property type="match status" value="1"/>
</dbReference>
<dbReference type="PANTHER" id="PTHR12526">
    <property type="entry name" value="GLYCOSYLTRANSFERASE"/>
    <property type="match status" value="1"/>
</dbReference>
<feature type="domain" description="Glycosyltransferase subfamily 4-like N-terminal" evidence="5">
    <location>
        <begin position="22"/>
        <end position="199"/>
    </location>
</feature>
<feature type="compositionally biased region" description="Basic and acidic residues" evidence="3">
    <location>
        <begin position="145"/>
        <end position="158"/>
    </location>
</feature>
<evidence type="ECO:0000259" key="4">
    <source>
        <dbReference type="Pfam" id="PF00534"/>
    </source>
</evidence>
<dbReference type="Proteomes" id="UP000547458">
    <property type="component" value="Unassembled WGS sequence"/>
</dbReference>
<dbReference type="InterPro" id="IPR028098">
    <property type="entry name" value="Glyco_trans_4-like_N"/>
</dbReference>
<dbReference type="AlphaFoldDB" id="A0A846RJM1"/>
<evidence type="ECO:0000256" key="1">
    <source>
        <dbReference type="ARBA" id="ARBA00022676"/>
    </source>
</evidence>
<keyword evidence="7" id="KW-1185">Reference proteome</keyword>
<name>A0A846RJM1_9MICC</name>
<gene>
    <name evidence="6" type="ORF">BJ994_000425</name>
</gene>
<comment type="caution">
    <text evidence="6">The sequence shown here is derived from an EMBL/GenBank/DDBJ whole genome shotgun (WGS) entry which is preliminary data.</text>
</comment>
<dbReference type="Pfam" id="PF00534">
    <property type="entry name" value="Glycos_transf_1"/>
    <property type="match status" value="1"/>
</dbReference>
<accession>A0A846RJM1</accession>
<evidence type="ECO:0000256" key="2">
    <source>
        <dbReference type="ARBA" id="ARBA00022679"/>
    </source>
</evidence>
<reference evidence="6 7" key="1">
    <citation type="submission" date="2020-03" db="EMBL/GenBank/DDBJ databases">
        <title>Sequencing the genomes of 1000 actinobacteria strains.</title>
        <authorList>
            <person name="Klenk H.-P."/>
        </authorList>
    </citation>
    <scope>NUCLEOTIDE SEQUENCE [LARGE SCALE GENOMIC DNA]</scope>
    <source>
        <strain evidence="6 7">DSM 16403</strain>
    </source>
</reference>
<evidence type="ECO:0000313" key="7">
    <source>
        <dbReference type="Proteomes" id="UP000547458"/>
    </source>
</evidence>
<feature type="region of interest" description="Disordered" evidence="3">
    <location>
        <begin position="141"/>
        <end position="160"/>
    </location>
</feature>
<keyword evidence="2 6" id="KW-0808">Transferase</keyword>
<dbReference type="SUPFAM" id="SSF53756">
    <property type="entry name" value="UDP-Glycosyltransferase/glycogen phosphorylase"/>
    <property type="match status" value="1"/>
</dbReference>
<evidence type="ECO:0000313" key="6">
    <source>
        <dbReference type="EMBL" id="NJC21349.1"/>
    </source>
</evidence>
<feature type="domain" description="Glycosyl transferase family 1" evidence="4">
    <location>
        <begin position="211"/>
        <end position="377"/>
    </location>
</feature>
<dbReference type="Gene3D" id="3.40.50.2000">
    <property type="entry name" value="Glycogen Phosphorylase B"/>
    <property type="match status" value="2"/>
</dbReference>
<evidence type="ECO:0000256" key="3">
    <source>
        <dbReference type="SAM" id="MobiDB-lite"/>
    </source>
</evidence>
<proteinExistence type="predicted"/>
<organism evidence="6 7">
    <name type="scientific">Arthrobacter pigmenti</name>
    <dbReference type="NCBI Taxonomy" id="271432"/>
    <lineage>
        <taxon>Bacteria</taxon>
        <taxon>Bacillati</taxon>
        <taxon>Actinomycetota</taxon>
        <taxon>Actinomycetes</taxon>
        <taxon>Micrococcales</taxon>
        <taxon>Micrococcaceae</taxon>
        <taxon>Arthrobacter</taxon>
    </lineage>
</organism>
<protein>
    <submittedName>
        <fullName evidence="6">Glycosyltransferase involved in cell wall biosynthesis</fullName>
    </submittedName>
</protein>